<evidence type="ECO:0000313" key="2">
    <source>
        <dbReference type="EMBL" id="TYK09014.1"/>
    </source>
</evidence>
<dbReference type="Pfam" id="PF13975">
    <property type="entry name" value="gag-asp_proteas"/>
    <property type="match status" value="1"/>
</dbReference>
<organism evidence="2 3">
    <name type="scientific">Cucumis melo var. makuwa</name>
    <name type="common">Oriental melon</name>
    <dbReference type="NCBI Taxonomy" id="1194695"/>
    <lineage>
        <taxon>Eukaryota</taxon>
        <taxon>Viridiplantae</taxon>
        <taxon>Streptophyta</taxon>
        <taxon>Embryophyta</taxon>
        <taxon>Tracheophyta</taxon>
        <taxon>Spermatophyta</taxon>
        <taxon>Magnoliopsida</taxon>
        <taxon>eudicotyledons</taxon>
        <taxon>Gunneridae</taxon>
        <taxon>Pentapetalae</taxon>
        <taxon>rosids</taxon>
        <taxon>fabids</taxon>
        <taxon>Cucurbitales</taxon>
        <taxon>Cucurbitaceae</taxon>
        <taxon>Benincaseae</taxon>
        <taxon>Cucumis</taxon>
    </lineage>
</organism>
<name>A0A5D3CCR7_CUCMM</name>
<feature type="compositionally biased region" description="Low complexity" evidence="1">
    <location>
        <begin position="61"/>
        <end position="75"/>
    </location>
</feature>
<dbReference type="PANTHER" id="PTHR15503">
    <property type="entry name" value="LDOC1 RELATED"/>
    <property type="match status" value="1"/>
</dbReference>
<sequence length="545" mass="61263">MLDIRDMSEKDKVFCFVVGLKPWAKAKLYEQRVQDLTSAYAVAEQLFDLTSDAQDVRRHQSSSPGRNRNSRPSSPKAVGGDECPGIINRNQAEDDVGQIDGGEKTRIGAKKYLLSLQKKSGERNVPVERGLLYVDTWINQKQTKSTMIDSGATHNFVTEAEARRLKLHWEKDLERMNAVNSVSLPIVELVKRTTIKLGGWKGPVDFVVVKMGDFDVVLGMEFLLEHQVIPMPSAKCLAIIGSFPTVVQADIRQPNEFKMISAMQLDESPAQEEPPSTTILLGALGKLGETVPKDTLCVLEKCHDAPNSWPKSLSMRRTIDHGIELLPEAKASAKNVYRMAPSELAKLWKPSKMLLNTEFSRPVQAPKVLFCAEPENVLGHVVDCHQSGLLREEDTQWSGNLECQAAFNGLKQAMIEGPSLGVVHATKTPKLEANAQTDSLIKKSLFEIKSNRHSMLSPLTDDPYVEDRPQVHRVKVEWEQMADNVRVCLEEASRPMEERIDQKRCPIEFEWMTKLPINSATTPYDYLSTWNCRKTEKSRKSLLTE</sequence>
<comment type="caution">
    <text evidence="2">The sequence shown here is derived from an EMBL/GenBank/DDBJ whole genome shotgun (WGS) entry which is preliminary data.</text>
</comment>
<dbReference type="CDD" id="cd00303">
    <property type="entry name" value="retropepsin_like"/>
    <property type="match status" value="1"/>
</dbReference>
<dbReference type="SUPFAM" id="SSF50630">
    <property type="entry name" value="Acid proteases"/>
    <property type="match status" value="1"/>
</dbReference>
<evidence type="ECO:0000313" key="3">
    <source>
        <dbReference type="Proteomes" id="UP000321947"/>
    </source>
</evidence>
<feature type="region of interest" description="Disordered" evidence="1">
    <location>
        <begin position="53"/>
        <end position="84"/>
    </location>
</feature>
<reference evidence="2 3" key="1">
    <citation type="submission" date="2019-08" db="EMBL/GenBank/DDBJ databases">
        <title>Draft genome sequences of two oriental melons (Cucumis melo L. var makuwa).</title>
        <authorList>
            <person name="Kwon S.-Y."/>
        </authorList>
    </citation>
    <scope>NUCLEOTIDE SEQUENCE [LARGE SCALE GENOMIC DNA]</scope>
    <source>
        <strain evidence="3">cv. Chang Bougi</strain>
        <tissue evidence="2">Leaf</tissue>
    </source>
</reference>
<dbReference type="InterPro" id="IPR021109">
    <property type="entry name" value="Peptidase_aspartic_dom_sf"/>
</dbReference>
<proteinExistence type="predicted"/>
<dbReference type="InterPro" id="IPR032567">
    <property type="entry name" value="RTL1-rel"/>
</dbReference>
<accession>A0A5D3CCR7</accession>
<protein>
    <recommendedName>
        <fullName evidence="4">Asp_protease_2 domain-containing protein</fullName>
    </recommendedName>
</protein>
<dbReference type="Gene3D" id="2.40.70.10">
    <property type="entry name" value="Acid Proteases"/>
    <property type="match status" value="1"/>
</dbReference>
<dbReference type="EMBL" id="SSTD01012000">
    <property type="protein sequence ID" value="TYK09014.1"/>
    <property type="molecule type" value="Genomic_DNA"/>
</dbReference>
<dbReference type="Proteomes" id="UP000321947">
    <property type="component" value="Unassembled WGS sequence"/>
</dbReference>
<dbReference type="PANTHER" id="PTHR15503:SF45">
    <property type="entry name" value="RNA-DIRECTED DNA POLYMERASE HOMOLOG"/>
    <property type="match status" value="1"/>
</dbReference>
<evidence type="ECO:0000256" key="1">
    <source>
        <dbReference type="SAM" id="MobiDB-lite"/>
    </source>
</evidence>
<dbReference type="AlphaFoldDB" id="A0A5D3CCR7"/>
<evidence type="ECO:0008006" key="4">
    <source>
        <dbReference type="Google" id="ProtNLM"/>
    </source>
</evidence>
<gene>
    <name evidence="2" type="ORF">E5676_scaffold615G00460</name>
</gene>